<gene>
    <name evidence="1" type="ORF">RFULGI_LOCUS14414</name>
</gene>
<dbReference type="AlphaFoldDB" id="A0A9N9NR25"/>
<reference evidence="1" key="1">
    <citation type="submission" date="2021-06" db="EMBL/GenBank/DDBJ databases">
        <authorList>
            <person name="Kallberg Y."/>
            <person name="Tangrot J."/>
            <person name="Rosling A."/>
        </authorList>
    </citation>
    <scope>NUCLEOTIDE SEQUENCE</scope>
    <source>
        <strain evidence="1">IN212</strain>
    </source>
</reference>
<evidence type="ECO:0000313" key="1">
    <source>
        <dbReference type="EMBL" id="CAG8762421.1"/>
    </source>
</evidence>
<protein>
    <submittedName>
        <fullName evidence="1">17299_t:CDS:1</fullName>
    </submittedName>
</protein>
<keyword evidence="2" id="KW-1185">Reference proteome</keyword>
<sequence length="109" mass="12311">PTFTAYPDKTNKKFTQYSSLSTSQNIYSSDFLSASSSNTTLPIVECISSDEELSDSNVKLLLTYLSENFDSYRKNKEKFYASAALHLGGKSSVQVRDKLQRLVKKYSEE</sequence>
<proteinExistence type="predicted"/>
<name>A0A9N9NR25_9GLOM</name>
<dbReference type="Proteomes" id="UP000789396">
    <property type="component" value="Unassembled WGS sequence"/>
</dbReference>
<dbReference type="EMBL" id="CAJVPZ010041782">
    <property type="protein sequence ID" value="CAG8762421.1"/>
    <property type="molecule type" value="Genomic_DNA"/>
</dbReference>
<feature type="non-terminal residue" evidence="1">
    <location>
        <position position="1"/>
    </location>
</feature>
<feature type="non-terminal residue" evidence="1">
    <location>
        <position position="109"/>
    </location>
</feature>
<evidence type="ECO:0000313" key="2">
    <source>
        <dbReference type="Proteomes" id="UP000789396"/>
    </source>
</evidence>
<comment type="caution">
    <text evidence="1">The sequence shown here is derived from an EMBL/GenBank/DDBJ whole genome shotgun (WGS) entry which is preliminary data.</text>
</comment>
<organism evidence="1 2">
    <name type="scientific">Racocetra fulgida</name>
    <dbReference type="NCBI Taxonomy" id="60492"/>
    <lineage>
        <taxon>Eukaryota</taxon>
        <taxon>Fungi</taxon>
        <taxon>Fungi incertae sedis</taxon>
        <taxon>Mucoromycota</taxon>
        <taxon>Glomeromycotina</taxon>
        <taxon>Glomeromycetes</taxon>
        <taxon>Diversisporales</taxon>
        <taxon>Gigasporaceae</taxon>
        <taxon>Racocetra</taxon>
    </lineage>
</organism>
<accession>A0A9N9NR25</accession>
<dbReference type="OrthoDB" id="5600249at2759"/>